<protein>
    <submittedName>
        <fullName evidence="1">Uncharacterized protein</fullName>
    </submittedName>
</protein>
<name>A0AAV4W9M9_CAEEX</name>
<dbReference type="EMBL" id="BPLR01015857">
    <property type="protein sequence ID" value="GIY79196.1"/>
    <property type="molecule type" value="Genomic_DNA"/>
</dbReference>
<proteinExistence type="predicted"/>
<evidence type="ECO:0000313" key="1">
    <source>
        <dbReference type="EMBL" id="GIY79196.1"/>
    </source>
</evidence>
<sequence>MKSCIAKSDHPTINSDWLSTIVATDLRHFKVPKSGGTISPIYVQLLKVGHLSSNISQSLRKCGSQDLLRIHSTDGRKPVNETGSEKFSRSSEFCNHLEGRGGGTALISYTGADIRRPLSSV</sequence>
<keyword evidence="2" id="KW-1185">Reference proteome</keyword>
<organism evidence="1 2">
    <name type="scientific">Caerostris extrusa</name>
    <name type="common">Bark spider</name>
    <name type="synonym">Caerostris bankana</name>
    <dbReference type="NCBI Taxonomy" id="172846"/>
    <lineage>
        <taxon>Eukaryota</taxon>
        <taxon>Metazoa</taxon>
        <taxon>Ecdysozoa</taxon>
        <taxon>Arthropoda</taxon>
        <taxon>Chelicerata</taxon>
        <taxon>Arachnida</taxon>
        <taxon>Araneae</taxon>
        <taxon>Araneomorphae</taxon>
        <taxon>Entelegynae</taxon>
        <taxon>Araneoidea</taxon>
        <taxon>Araneidae</taxon>
        <taxon>Caerostris</taxon>
    </lineage>
</organism>
<reference evidence="1 2" key="1">
    <citation type="submission" date="2021-06" db="EMBL/GenBank/DDBJ databases">
        <title>Caerostris extrusa draft genome.</title>
        <authorList>
            <person name="Kono N."/>
            <person name="Arakawa K."/>
        </authorList>
    </citation>
    <scope>NUCLEOTIDE SEQUENCE [LARGE SCALE GENOMIC DNA]</scope>
</reference>
<accession>A0AAV4W9M9</accession>
<dbReference type="AlphaFoldDB" id="A0AAV4W9M9"/>
<comment type="caution">
    <text evidence="1">The sequence shown here is derived from an EMBL/GenBank/DDBJ whole genome shotgun (WGS) entry which is preliminary data.</text>
</comment>
<gene>
    <name evidence="1" type="ORF">CEXT_15461</name>
</gene>
<evidence type="ECO:0000313" key="2">
    <source>
        <dbReference type="Proteomes" id="UP001054945"/>
    </source>
</evidence>
<dbReference type="Proteomes" id="UP001054945">
    <property type="component" value="Unassembled WGS sequence"/>
</dbReference>